<dbReference type="Pfam" id="PF00534">
    <property type="entry name" value="Glycos_transf_1"/>
    <property type="match status" value="1"/>
</dbReference>
<feature type="domain" description="Glycosyltransferase subfamily 4-like N-terminal" evidence="2">
    <location>
        <begin position="22"/>
        <end position="182"/>
    </location>
</feature>
<evidence type="ECO:0000313" key="3">
    <source>
        <dbReference type="EMBL" id="ODB94457.1"/>
    </source>
</evidence>
<gene>
    <name evidence="3" type="ORF">A3196_18185</name>
</gene>
<dbReference type="Pfam" id="PF13439">
    <property type="entry name" value="Glyco_transf_4"/>
    <property type="match status" value="1"/>
</dbReference>
<protein>
    <recommendedName>
        <fullName evidence="5">Glycosyl transferase family 1</fullName>
    </recommendedName>
</protein>
<dbReference type="InterPro" id="IPR050194">
    <property type="entry name" value="Glycosyltransferase_grp1"/>
</dbReference>
<evidence type="ECO:0008006" key="5">
    <source>
        <dbReference type="Google" id="ProtNLM"/>
    </source>
</evidence>
<comment type="caution">
    <text evidence="3">The sequence shown here is derived from an EMBL/GenBank/DDBJ whole genome shotgun (WGS) entry which is preliminary data.</text>
</comment>
<dbReference type="STRING" id="1818881.A3196_18185"/>
<evidence type="ECO:0000259" key="1">
    <source>
        <dbReference type="Pfam" id="PF00534"/>
    </source>
</evidence>
<dbReference type="InterPro" id="IPR028098">
    <property type="entry name" value="Glyco_trans_4-like_N"/>
</dbReference>
<evidence type="ECO:0000313" key="4">
    <source>
        <dbReference type="Proteomes" id="UP000094849"/>
    </source>
</evidence>
<dbReference type="PANTHER" id="PTHR45947">
    <property type="entry name" value="SULFOQUINOVOSYL TRANSFERASE SQD2"/>
    <property type="match status" value="1"/>
</dbReference>
<dbReference type="EMBL" id="LVJZ01000004">
    <property type="protein sequence ID" value="ODB94457.1"/>
    <property type="molecule type" value="Genomic_DNA"/>
</dbReference>
<keyword evidence="4" id="KW-1185">Reference proteome</keyword>
<accession>A0A1E2UIY3</accession>
<dbReference type="CDD" id="cd03801">
    <property type="entry name" value="GT4_PimA-like"/>
    <property type="match status" value="1"/>
</dbReference>
<proteinExistence type="predicted"/>
<dbReference type="PANTHER" id="PTHR45947:SF3">
    <property type="entry name" value="SULFOQUINOVOSYL TRANSFERASE SQD2"/>
    <property type="match status" value="1"/>
</dbReference>
<dbReference type="Proteomes" id="UP000094849">
    <property type="component" value="Unassembled WGS sequence"/>
</dbReference>
<evidence type="ECO:0000259" key="2">
    <source>
        <dbReference type="Pfam" id="PF13439"/>
    </source>
</evidence>
<name>A0A1E2UIY3_9GAMM</name>
<feature type="domain" description="Glycosyl transferase family 1" evidence="1">
    <location>
        <begin position="189"/>
        <end position="348"/>
    </location>
</feature>
<dbReference type="Gene3D" id="3.40.50.2000">
    <property type="entry name" value="Glycogen Phosphorylase B"/>
    <property type="match status" value="2"/>
</dbReference>
<reference evidence="3 4" key="1">
    <citation type="submission" date="2016-03" db="EMBL/GenBank/DDBJ databases">
        <title>Chemosynthetic sulphur-oxidizing symbionts of marine invertebrate animals are capable of nitrogen fixation.</title>
        <authorList>
            <person name="Petersen J.M."/>
            <person name="Kemper A."/>
            <person name="Gruber-Vodicka H."/>
            <person name="Cardini U."/>
            <person name="Geest Mvander."/>
            <person name="Kleiner M."/>
            <person name="Bulgheresi S."/>
            <person name="Fussmann M."/>
            <person name="Herbold C."/>
            <person name="Seah B.K.B."/>
            <person name="Antony C.Paul."/>
            <person name="Liu D."/>
            <person name="Belitz A."/>
            <person name="Weber M."/>
        </authorList>
    </citation>
    <scope>NUCLEOTIDE SEQUENCE [LARGE SCALE GENOMIC DNA]</scope>
    <source>
        <strain evidence="3">G_D</strain>
    </source>
</reference>
<sequence>MDVDERKDKLVILDIRDSPWYDGPGRTIIEVAAGLRQQNFEIKIATFRSEEKSDSDYLTKAKQRGLDCFEIIESKTLDFSIIGQILEYNETTPIDVIHTHDLRSNLFGLIAARKLQVPIVSTAHGWVANSLKRKLLLFIDKLLLAYLFDLVITVSDKTQSRLKKINPFSKHLVTVRNALDTQHYHIEERDNLRQSLGVSKDTVLIGKIGRLSPEKRQDQLLRSIKPLVDEGYKLKLLLIGIGPEEENLRHLTESLGLQDVVEFVGFIKDMQPVYNELDLVIQASSTEGMPNVVLESMLMRVPIIATDVGGTSEIIDSDQVGTLIEADNRQQLIDSIRSFLDSPQQYLDKTGKAEQRIREEFDSNIRLARMAEVYNSIL</sequence>
<dbReference type="GO" id="GO:0016757">
    <property type="term" value="F:glycosyltransferase activity"/>
    <property type="evidence" value="ECO:0007669"/>
    <property type="project" value="InterPro"/>
</dbReference>
<dbReference type="AlphaFoldDB" id="A0A1E2UIY3"/>
<dbReference type="InterPro" id="IPR001296">
    <property type="entry name" value="Glyco_trans_1"/>
</dbReference>
<dbReference type="SUPFAM" id="SSF53756">
    <property type="entry name" value="UDP-Glycosyltransferase/glycogen phosphorylase"/>
    <property type="match status" value="1"/>
</dbReference>
<organism evidence="3 4">
    <name type="scientific">Candidatus Thiodiazotropha endoloripes</name>
    <dbReference type="NCBI Taxonomy" id="1818881"/>
    <lineage>
        <taxon>Bacteria</taxon>
        <taxon>Pseudomonadati</taxon>
        <taxon>Pseudomonadota</taxon>
        <taxon>Gammaproteobacteria</taxon>
        <taxon>Chromatiales</taxon>
        <taxon>Sedimenticolaceae</taxon>
        <taxon>Candidatus Thiodiazotropha</taxon>
    </lineage>
</organism>